<evidence type="ECO:0008006" key="3">
    <source>
        <dbReference type="Google" id="ProtNLM"/>
    </source>
</evidence>
<keyword evidence="2" id="KW-1185">Reference proteome</keyword>
<reference evidence="1 2" key="1">
    <citation type="journal article" date="2018" name="Biotechnol. Biofuels">
        <title>Integrative visual omics of the white-rot fungus Polyporus brumalis exposes the biotechnological potential of its oxidative enzymes for delignifying raw plant biomass.</title>
        <authorList>
            <person name="Miyauchi S."/>
            <person name="Rancon A."/>
            <person name="Drula E."/>
            <person name="Hage H."/>
            <person name="Chaduli D."/>
            <person name="Favel A."/>
            <person name="Grisel S."/>
            <person name="Henrissat B."/>
            <person name="Herpoel-Gimbert I."/>
            <person name="Ruiz-Duenas F.J."/>
            <person name="Chevret D."/>
            <person name="Hainaut M."/>
            <person name="Lin J."/>
            <person name="Wang M."/>
            <person name="Pangilinan J."/>
            <person name="Lipzen A."/>
            <person name="Lesage-Meessen L."/>
            <person name="Navarro D."/>
            <person name="Riley R."/>
            <person name="Grigoriev I.V."/>
            <person name="Zhou S."/>
            <person name="Raouche S."/>
            <person name="Rosso M.N."/>
        </authorList>
    </citation>
    <scope>NUCLEOTIDE SEQUENCE [LARGE SCALE GENOMIC DNA]</scope>
    <source>
        <strain evidence="1 2">BRFM 1820</strain>
    </source>
</reference>
<dbReference type="SUPFAM" id="SSF52047">
    <property type="entry name" value="RNI-like"/>
    <property type="match status" value="1"/>
</dbReference>
<dbReference type="Proteomes" id="UP000256964">
    <property type="component" value="Unassembled WGS sequence"/>
</dbReference>
<accession>A0A371CZE6</accession>
<organism evidence="1 2">
    <name type="scientific">Lentinus brumalis</name>
    <dbReference type="NCBI Taxonomy" id="2498619"/>
    <lineage>
        <taxon>Eukaryota</taxon>
        <taxon>Fungi</taxon>
        <taxon>Dikarya</taxon>
        <taxon>Basidiomycota</taxon>
        <taxon>Agaricomycotina</taxon>
        <taxon>Agaricomycetes</taxon>
        <taxon>Polyporales</taxon>
        <taxon>Polyporaceae</taxon>
        <taxon>Lentinus</taxon>
    </lineage>
</organism>
<evidence type="ECO:0000313" key="1">
    <source>
        <dbReference type="EMBL" id="RDX45647.1"/>
    </source>
</evidence>
<evidence type="ECO:0000313" key="2">
    <source>
        <dbReference type="Proteomes" id="UP000256964"/>
    </source>
</evidence>
<gene>
    <name evidence="1" type="ORF">OH76DRAFT_1407822</name>
</gene>
<sequence length="511" mass="57854">MNRCVTLAAAALPPGASTTNTVPAPYIHSSASVFPTEIYEEIITIISEDPVDGRANLCCCALVSRLWLFWSHRCLYRVLDFTGEAADEFKQIENLIRALRDIPHLCLRIQVFRFGVASQPSRRTYDASRAALMHLWPIMVAGRLPNLRELGFAEGGFQDTCNLNASFFASLTTFRTVTTLRLTMMGFSYVRFMRLLSSLPSLGTLAMHKLEWNDLDRSFPSEFVGPRRPDIRMLRILDRSGLLFGYDCPYKASYARRLWQIMGSFRETMEVLSLDSITLYGLHDLSAALLGDFPAIRFPRLCTLTLGYDFMASGYARYTTTAGLYDFINRLDMPCLHTINLVLHITPGYLQHFYEVLESDSVPVSYDDGSDVIIDPTPEFQTYAAAFPYLRALNVLYLVYPPLNSTAPEELQKLATVDSTVASASGDAEAHLICRYLALTEPWRTRTSTASLYQRGILTIRATELNWQHESTPPRLAVTQWKYHILTERPTVSSLYQLEYDEDIVDVLLTL</sequence>
<dbReference type="EMBL" id="KZ857435">
    <property type="protein sequence ID" value="RDX45647.1"/>
    <property type="molecule type" value="Genomic_DNA"/>
</dbReference>
<protein>
    <recommendedName>
        <fullName evidence="3">F-box domain-containing protein</fullName>
    </recommendedName>
</protein>
<dbReference type="OrthoDB" id="2753739at2759"/>
<name>A0A371CZE6_9APHY</name>
<dbReference type="AlphaFoldDB" id="A0A371CZE6"/>
<proteinExistence type="predicted"/>